<dbReference type="InterPro" id="IPR052165">
    <property type="entry name" value="Membrane_assoc_protease"/>
</dbReference>
<evidence type="ECO:0000256" key="2">
    <source>
        <dbReference type="ARBA" id="ARBA00022692"/>
    </source>
</evidence>
<evidence type="ECO:0000313" key="8">
    <source>
        <dbReference type="Proteomes" id="UP000316628"/>
    </source>
</evidence>
<dbReference type="InterPro" id="IPR012340">
    <property type="entry name" value="NA-bd_OB-fold"/>
</dbReference>
<keyword evidence="4 5" id="KW-0472">Membrane</keyword>
<dbReference type="Proteomes" id="UP000316628">
    <property type="component" value="Unassembled WGS sequence"/>
</dbReference>
<dbReference type="Gene3D" id="2.40.50.140">
    <property type="entry name" value="Nucleic acid-binding proteins"/>
    <property type="match status" value="1"/>
</dbReference>
<evidence type="ECO:0000256" key="5">
    <source>
        <dbReference type="SAM" id="Phobius"/>
    </source>
</evidence>
<dbReference type="GO" id="GO:0006508">
    <property type="term" value="P:proteolysis"/>
    <property type="evidence" value="ECO:0007669"/>
    <property type="project" value="UniProtKB-KW"/>
</dbReference>
<keyword evidence="3 5" id="KW-1133">Transmembrane helix</keyword>
<feature type="domain" description="NfeD-like C-terminal" evidence="6">
    <location>
        <begin position="82"/>
        <end position="141"/>
    </location>
</feature>
<dbReference type="InterPro" id="IPR002810">
    <property type="entry name" value="NfeD-like_C"/>
</dbReference>
<dbReference type="GO" id="GO:0008233">
    <property type="term" value="F:peptidase activity"/>
    <property type="evidence" value="ECO:0007669"/>
    <property type="project" value="UniProtKB-KW"/>
</dbReference>
<evidence type="ECO:0000256" key="1">
    <source>
        <dbReference type="ARBA" id="ARBA00004141"/>
    </source>
</evidence>
<accession>A0A543J952</accession>
<proteinExistence type="predicted"/>
<dbReference type="PANTHER" id="PTHR33507:SF3">
    <property type="entry name" value="INNER MEMBRANE PROTEIN YBBJ"/>
    <property type="match status" value="1"/>
</dbReference>
<dbReference type="Pfam" id="PF01957">
    <property type="entry name" value="NfeD"/>
    <property type="match status" value="1"/>
</dbReference>
<evidence type="ECO:0000256" key="3">
    <source>
        <dbReference type="ARBA" id="ARBA00022989"/>
    </source>
</evidence>
<dbReference type="AlphaFoldDB" id="A0A543J952"/>
<keyword evidence="2 5" id="KW-0812">Transmembrane</keyword>
<keyword evidence="7" id="KW-0378">Hydrolase</keyword>
<dbReference type="OrthoDB" id="9792945at2"/>
<dbReference type="SUPFAM" id="SSF141322">
    <property type="entry name" value="NfeD domain-like"/>
    <property type="match status" value="1"/>
</dbReference>
<dbReference type="PANTHER" id="PTHR33507">
    <property type="entry name" value="INNER MEMBRANE PROTEIN YBBJ"/>
    <property type="match status" value="1"/>
</dbReference>
<sequence length="149" mass="15651">MDAWLVWLLLGLLLGTVEVFTFTAALGILGGAALLTAGAAGVGLPPPAQFAVFAVLSVLGLLLVRPLAREHLRAPQTARFGVDALVGASGHVVREVTRHDGRVRIAGEEWTARPFDEGLVIPEGTTVEVLRISGSTAFVYPGSGSWKLQ</sequence>
<gene>
    <name evidence="7" type="ORF">FHX81_1649</name>
</gene>
<organism evidence="7 8">
    <name type="scientific">Saccharothrix saharensis</name>
    <dbReference type="NCBI Taxonomy" id="571190"/>
    <lineage>
        <taxon>Bacteria</taxon>
        <taxon>Bacillati</taxon>
        <taxon>Actinomycetota</taxon>
        <taxon>Actinomycetes</taxon>
        <taxon>Pseudonocardiales</taxon>
        <taxon>Pseudonocardiaceae</taxon>
        <taxon>Saccharothrix</taxon>
    </lineage>
</organism>
<reference evidence="7 8" key="1">
    <citation type="submission" date="2019-06" db="EMBL/GenBank/DDBJ databases">
        <title>Sequencing the genomes of 1000 actinobacteria strains.</title>
        <authorList>
            <person name="Klenk H.-P."/>
        </authorList>
    </citation>
    <scope>NUCLEOTIDE SEQUENCE [LARGE SCALE GENOMIC DNA]</scope>
    <source>
        <strain evidence="7 8">DSM 45456</strain>
    </source>
</reference>
<name>A0A543J952_9PSEU</name>
<keyword evidence="7" id="KW-0645">Protease</keyword>
<evidence type="ECO:0000313" key="7">
    <source>
        <dbReference type="EMBL" id="TQM79346.1"/>
    </source>
</evidence>
<keyword evidence="8" id="KW-1185">Reference proteome</keyword>
<comment type="caution">
    <text evidence="7">The sequence shown here is derived from an EMBL/GenBank/DDBJ whole genome shotgun (WGS) entry which is preliminary data.</text>
</comment>
<dbReference type="GO" id="GO:0005886">
    <property type="term" value="C:plasma membrane"/>
    <property type="evidence" value="ECO:0007669"/>
    <property type="project" value="TreeGrafter"/>
</dbReference>
<evidence type="ECO:0000256" key="4">
    <source>
        <dbReference type="ARBA" id="ARBA00023136"/>
    </source>
</evidence>
<protein>
    <submittedName>
        <fullName evidence="7">Membrane protein implicated in regulation of membrane protease activity</fullName>
    </submittedName>
</protein>
<comment type="subcellular location">
    <subcellularLocation>
        <location evidence="1">Membrane</location>
        <topology evidence="1">Multi-pass membrane protein</topology>
    </subcellularLocation>
</comment>
<dbReference type="EMBL" id="VFPP01000001">
    <property type="protein sequence ID" value="TQM79346.1"/>
    <property type="molecule type" value="Genomic_DNA"/>
</dbReference>
<dbReference type="RefSeq" id="WP_141976592.1">
    <property type="nucleotide sequence ID" value="NZ_VFPP01000001.1"/>
</dbReference>
<feature type="transmembrane region" description="Helical" evidence="5">
    <location>
        <begin position="48"/>
        <end position="68"/>
    </location>
</feature>
<evidence type="ECO:0000259" key="6">
    <source>
        <dbReference type="Pfam" id="PF01957"/>
    </source>
</evidence>